<dbReference type="Proteomes" id="UP000002881">
    <property type="component" value="Chromosome"/>
</dbReference>
<dbReference type="InterPro" id="IPR000600">
    <property type="entry name" value="ROK"/>
</dbReference>
<dbReference type="PANTHER" id="PTHR18964">
    <property type="entry name" value="ROK (REPRESSOR, ORF, KINASE) FAMILY"/>
    <property type="match status" value="1"/>
</dbReference>
<gene>
    <name evidence="2" type="ORF">Theba_1790</name>
</gene>
<dbReference type="EMBL" id="CP003532">
    <property type="protein sequence ID" value="AFK07441.1"/>
    <property type="molecule type" value="Genomic_DNA"/>
</dbReference>
<accession>I2F688</accession>
<evidence type="ECO:0000313" key="3">
    <source>
        <dbReference type="Proteomes" id="UP000002881"/>
    </source>
</evidence>
<keyword evidence="2" id="KW-0808">Transferase</keyword>
<dbReference type="InterPro" id="IPR043129">
    <property type="entry name" value="ATPase_NBD"/>
</dbReference>
<dbReference type="HOGENOM" id="CLU_036604_0_4_0"/>
<dbReference type="Pfam" id="PF00480">
    <property type="entry name" value="ROK"/>
    <property type="match status" value="1"/>
</dbReference>
<dbReference type="RefSeq" id="WP_014731272.1">
    <property type="nucleotide sequence ID" value="NC_017934.1"/>
</dbReference>
<dbReference type="PANTHER" id="PTHR18964:SF149">
    <property type="entry name" value="BIFUNCTIONAL UDP-N-ACETYLGLUCOSAMINE 2-EPIMERASE_N-ACETYLMANNOSAMINE KINASE"/>
    <property type="match status" value="1"/>
</dbReference>
<keyword evidence="2" id="KW-0418">Kinase</keyword>
<proteinExistence type="inferred from homology"/>
<organism evidence="2 3">
    <name type="scientific">Mesotoga prima MesG1.Ag.4.2</name>
    <dbReference type="NCBI Taxonomy" id="660470"/>
    <lineage>
        <taxon>Bacteria</taxon>
        <taxon>Thermotogati</taxon>
        <taxon>Thermotogota</taxon>
        <taxon>Thermotogae</taxon>
        <taxon>Kosmotogales</taxon>
        <taxon>Kosmotogaceae</taxon>
        <taxon>Mesotoga</taxon>
    </lineage>
</organism>
<sequence length="299" mass="32734">MPAVDIAIDVGGTKTLVSAFDEKEVEPYSSEEFPTRPAEGIDSFFERLSNICLRMKGSRNINRWGLCTAGAVSPEKGKLIWSPNLGWKDVELFKRASSFLGTEGVIENDCNAAAFGEWEFRKDIESLIYVTVSTGIGMGMVVRGKILRGASNAAGEIGHTIVKADGPLCTCGRRGCLQAISGGRGLEIRAHDSLGIEIGTKEITDRAELNEPVFKEMITEASETLGRFLCNLIDSLDPSVLVIGGSLGKNRYYFDRILKTIEENYYRVPGKKVKIELSSIEPNPNILGILSLSRKTHKD</sequence>
<dbReference type="GeneID" id="87107558"/>
<dbReference type="GO" id="GO:0016301">
    <property type="term" value="F:kinase activity"/>
    <property type="evidence" value="ECO:0007669"/>
    <property type="project" value="UniProtKB-KW"/>
</dbReference>
<dbReference type="eggNOG" id="COG1940">
    <property type="taxonomic scope" value="Bacteria"/>
</dbReference>
<dbReference type="InterPro" id="IPR049874">
    <property type="entry name" value="ROK_cs"/>
</dbReference>
<reference evidence="2 3" key="1">
    <citation type="journal article" date="2012" name="Genome Biol. Evol.">
        <title>Genome Sequence of the Mesophilic Thermotogales Bacterium Mesotoga prima MesG1.Ag.4.2 Reveals the Largest Thermotogales Genome To Date.</title>
        <authorList>
            <person name="Zhaxybayeva O."/>
            <person name="Swithers K.S."/>
            <person name="Foght J."/>
            <person name="Green A.G."/>
            <person name="Bruce D."/>
            <person name="Detter C."/>
            <person name="Han S."/>
            <person name="Teshima H."/>
            <person name="Han J."/>
            <person name="Woyke T."/>
            <person name="Pitluck S."/>
            <person name="Nolan M."/>
            <person name="Ivanova N."/>
            <person name="Pati A."/>
            <person name="Land M.L."/>
            <person name="Dlutek M."/>
            <person name="Doolittle W.F."/>
            <person name="Noll K.M."/>
            <person name="Nesbo C.L."/>
        </authorList>
    </citation>
    <scope>NUCLEOTIDE SEQUENCE [LARGE SCALE GENOMIC DNA]</scope>
    <source>
        <strain evidence="3">mesG1.Ag.4.2</strain>
    </source>
</reference>
<dbReference type="KEGG" id="mpg:Theba_1790"/>
<dbReference type="Gene3D" id="3.30.420.40">
    <property type="match status" value="2"/>
</dbReference>
<evidence type="ECO:0000256" key="1">
    <source>
        <dbReference type="ARBA" id="ARBA00006479"/>
    </source>
</evidence>
<keyword evidence="3" id="KW-1185">Reference proteome</keyword>
<name>I2F688_9BACT</name>
<dbReference type="AlphaFoldDB" id="I2F688"/>
<protein>
    <submittedName>
        <fullName evidence="2">Transcriptional regulator/sugar kinase</fullName>
    </submittedName>
</protein>
<comment type="similarity">
    <text evidence="1">Belongs to the ROK (NagC/XylR) family.</text>
</comment>
<dbReference type="SUPFAM" id="SSF53067">
    <property type="entry name" value="Actin-like ATPase domain"/>
    <property type="match status" value="1"/>
</dbReference>
<evidence type="ECO:0000313" key="2">
    <source>
        <dbReference type="EMBL" id="AFK07441.1"/>
    </source>
</evidence>
<dbReference type="PROSITE" id="PS01125">
    <property type="entry name" value="ROK"/>
    <property type="match status" value="1"/>
</dbReference>
<dbReference type="STRING" id="660470.Theba_1790"/>